<evidence type="ECO:0000313" key="2">
    <source>
        <dbReference type="Proteomes" id="UP000002695"/>
    </source>
</evidence>
<gene>
    <name evidence="1" type="ordered locus">STM14_3502</name>
</gene>
<sequence>MNSQALQKYLLAIYHQNQMVNLKRMASELLVVER</sequence>
<dbReference type="KEGG" id="seo:STM14_3502"/>
<name>A0A0F6B5X0_SALT1</name>
<dbReference type="HOGENOM" id="CLU_3375865_0_0_6"/>
<keyword evidence="2" id="KW-1185">Reference proteome</keyword>
<dbReference type="EMBL" id="CP001363">
    <property type="protein sequence ID" value="ACY89916.1"/>
    <property type="molecule type" value="Genomic_DNA"/>
</dbReference>
<reference evidence="1 2" key="1">
    <citation type="journal article" date="2010" name="J. Bacteriol.">
        <title>Short-term signatures of evolutionary change in the Salmonella enterica serovar typhimurium 14028 genome.</title>
        <authorList>
            <person name="Jarvik T."/>
            <person name="Smillie C."/>
            <person name="Groisman E.A."/>
            <person name="Ochman H."/>
        </authorList>
    </citation>
    <scope>NUCLEOTIDE SEQUENCE [LARGE SCALE GENOMIC DNA]</scope>
    <source>
        <strain evidence="2">14028s / SGSC 2262</strain>
    </source>
</reference>
<proteinExistence type="predicted"/>
<evidence type="ECO:0000313" key="1">
    <source>
        <dbReference type="EMBL" id="ACY89916.1"/>
    </source>
</evidence>
<dbReference type="Proteomes" id="UP000002695">
    <property type="component" value="Chromosome"/>
</dbReference>
<dbReference type="AlphaFoldDB" id="A0A0F6B5X0"/>
<accession>A0A0F6B5X0</accession>
<organism evidence="1 2">
    <name type="scientific">Salmonella typhimurium (strain 14028s / SGSC 2262)</name>
    <dbReference type="NCBI Taxonomy" id="588858"/>
    <lineage>
        <taxon>Bacteria</taxon>
        <taxon>Pseudomonadati</taxon>
        <taxon>Pseudomonadota</taxon>
        <taxon>Gammaproteobacteria</taxon>
        <taxon>Enterobacterales</taxon>
        <taxon>Enterobacteriaceae</taxon>
        <taxon>Salmonella</taxon>
    </lineage>
</organism>
<protein>
    <submittedName>
        <fullName evidence="1">Uncharacterized protein</fullName>
    </submittedName>
</protein>